<comment type="similarity">
    <text evidence="1 2">Belongs to the phD/YefM antitoxin family.</text>
</comment>
<proteinExistence type="inferred from homology"/>
<comment type="caution">
    <text evidence="3">The sequence shown here is derived from an EMBL/GenBank/DDBJ whole genome shotgun (WGS) entry which is preliminary data.</text>
</comment>
<dbReference type="PANTHER" id="PTHR33713">
    <property type="entry name" value="ANTITOXIN YAFN-RELATED"/>
    <property type="match status" value="1"/>
</dbReference>
<dbReference type="PANTHER" id="PTHR33713:SF11">
    <property type="entry name" value="PREVENT-HOST-DEATH FAMILY PROTEIN"/>
    <property type="match status" value="1"/>
</dbReference>
<gene>
    <name evidence="3" type="ORF">H8D96_05005</name>
</gene>
<organism evidence="3 4">
    <name type="scientific">Candidatus Desulfatibia vada</name>
    <dbReference type="NCBI Taxonomy" id="2841696"/>
    <lineage>
        <taxon>Bacteria</taxon>
        <taxon>Pseudomonadati</taxon>
        <taxon>Thermodesulfobacteriota</taxon>
        <taxon>Desulfobacteria</taxon>
        <taxon>Desulfobacterales</taxon>
        <taxon>Desulfobacterales incertae sedis</taxon>
        <taxon>Candidatus Desulfatibia</taxon>
    </lineage>
</organism>
<comment type="function">
    <text evidence="2">Antitoxin component of a type II toxin-antitoxin (TA) system.</text>
</comment>
<dbReference type="Proteomes" id="UP000605201">
    <property type="component" value="Unassembled WGS sequence"/>
</dbReference>
<dbReference type="AlphaFoldDB" id="A0A8J6TPS1"/>
<evidence type="ECO:0000256" key="2">
    <source>
        <dbReference type="RuleBase" id="RU362080"/>
    </source>
</evidence>
<evidence type="ECO:0000256" key="1">
    <source>
        <dbReference type="ARBA" id="ARBA00009981"/>
    </source>
</evidence>
<dbReference type="NCBIfam" id="TIGR01552">
    <property type="entry name" value="phd_fam"/>
    <property type="match status" value="1"/>
</dbReference>
<protein>
    <recommendedName>
        <fullName evidence="2">Antitoxin</fullName>
    </recommendedName>
</protein>
<reference evidence="3 4" key="1">
    <citation type="submission" date="2020-08" db="EMBL/GenBank/DDBJ databases">
        <title>Bridging the membrane lipid divide: bacteria of the FCB group superphylum have the potential to synthesize archaeal ether lipids.</title>
        <authorList>
            <person name="Villanueva L."/>
            <person name="Von Meijenfeldt F.A.B."/>
            <person name="Westbye A.B."/>
            <person name="Yadav S."/>
            <person name="Hopmans E.C."/>
            <person name="Dutilh B.E."/>
            <person name="Sinninghe Damste J.S."/>
        </authorList>
    </citation>
    <scope>NUCLEOTIDE SEQUENCE [LARGE SCALE GENOMIC DNA]</scope>
    <source>
        <strain evidence="3">NIOZ-UU17</strain>
    </source>
</reference>
<evidence type="ECO:0000313" key="4">
    <source>
        <dbReference type="Proteomes" id="UP000605201"/>
    </source>
</evidence>
<sequence length="93" mass="10250">MGKISNIIPVSDLRQDAAKLLKQLRNSKEPLIITQRGRATAVIIGVDAYEKSEHEKELLHLLAKGDREIETGQGYDLDTVLAEADAILAREPS</sequence>
<dbReference type="Gene3D" id="3.40.1620.10">
    <property type="entry name" value="YefM-like domain"/>
    <property type="match status" value="1"/>
</dbReference>
<dbReference type="EMBL" id="JACNIG010000125">
    <property type="protein sequence ID" value="MBC8431258.1"/>
    <property type="molecule type" value="Genomic_DNA"/>
</dbReference>
<dbReference type="InterPro" id="IPR006442">
    <property type="entry name" value="Antitoxin_Phd/YefM"/>
</dbReference>
<name>A0A8J6TPS1_9BACT</name>
<accession>A0A8J6TPS1</accession>
<dbReference type="InterPro" id="IPR051405">
    <property type="entry name" value="phD/YefM_antitoxin"/>
</dbReference>
<dbReference type="InterPro" id="IPR036165">
    <property type="entry name" value="YefM-like_sf"/>
</dbReference>
<dbReference type="SUPFAM" id="SSF143120">
    <property type="entry name" value="YefM-like"/>
    <property type="match status" value="1"/>
</dbReference>
<evidence type="ECO:0000313" key="3">
    <source>
        <dbReference type="EMBL" id="MBC8431258.1"/>
    </source>
</evidence>
<dbReference type="Pfam" id="PF02604">
    <property type="entry name" value="PhdYeFM_antitox"/>
    <property type="match status" value="1"/>
</dbReference>